<protein>
    <submittedName>
        <fullName evidence="2">Uncharacterized protein</fullName>
    </submittedName>
</protein>
<dbReference type="Proteomes" id="UP000037326">
    <property type="component" value="Unassembled WGS sequence"/>
</dbReference>
<comment type="caution">
    <text evidence="2">The sequence shown here is derived from an EMBL/GenBank/DDBJ whole genome shotgun (WGS) entry which is preliminary data.</text>
</comment>
<evidence type="ECO:0000313" key="2">
    <source>
        <dbReference type="EMBL" id="KMY30830.1"/>
    </source>
</evidence>
<name>A0A0K9F8I2_9BACI</name>
<keyword evidence="1" id="KW-0812">Transmembrane</keyword>
<feature type="transmembrane region" description="Helical" evidence="1">
    <location>
        <begin position="31"/>
        <end position="49"/>
    </location>
</feature>
<evidence type="ECO:0000256" key="1">
    <source>
        <dbReference type="SAM" id="Phobius"/>
    </source>
</evidence>
<accession>A0A0K9F8I2</accession>
<proteinExistence type="predicted"/>
<evidence type="ECO:0000313" key="3">
    <source>
        <dbReference type="Proteomes" id="UP000037326"/>
    </source>
</evidence>
<feature type="transmembrane region" description="Helical" evidence="1">
    <location>
        <begin position="6"/>
        <end position="24"/>
    </location>
</feature>
<dbReference type="PATRIC" id="fig|582475.4.peg.4974"/>
<dbReference type="EMBL" id="LFXJ01000006">
    <property type="protein sequence ID" value="KMY30830.1"/>
    <property type="molecule type" value="Genomic_DNA"/>
</dbReference>
<sequence length="81" mass="9477">MIAIIMMSLMILVGFLSMYSAIYSKNKDLEMLFIMGATDLILVVVNLVFNLSPIWFKRILLFVFGLFWSSLFLFFFITGRY</sequence>
<organism evidence="2 3">
    <name type="scientific">Lysinibacillus xylanilyticus</name>
    <dbReference type="NCBI Taxonomy" id="582475"/>
    <lineage>
        <taxon>Bacteria</taxon>
        <taxon>Bacillati</taxon>
        <taxon>Bacillota</taxon>
        <taxon>Bacilli</taxon>
        <taxon>Bacillales</taxon>
        <taxon>Bacillaceae</taxon>
        <taxon>Lysinibacillus</taxon>
    </lineage>
</organism>
<keyword evidence="1" id="KW-0472">Membrane</keyword>
<reference evidence="3" key="1">
    <citation type="submission" date="2015-07" db="EMBL/GenBank/DDBJ databases">
        <authorList>
            <consortium name="Consortium for Microbial Forensics and Genomics (microFORGE)"/>
            <person name="Knight B.M."/>
            <person name="Roberts D.P."/>
            <person name="Lin D."/>
            <person name="Hari K."/>
            <person name="Fletcher J."/>
            <person name="Melcher U."/>
            <person name="Blagden T."/>
            <person name="Winegar R.A."/>
        </authorList>
    </citation>
    <scope>NUCLEOTIDE SEQUENCE [LARGE SCALE GENOMIC DNA]</scope>
    <source>
        <strain evidence="3">DSM 23493</strain>
    </source>
</reference>
<feature type="transmembrane region" description="Helical" evidence="1">
    <location>
        <begin position="55"/>
        <end position="77"/>
    </location>
</feature>
<dbReference type="AlphaFoldDB" id="A0A0K9F8I2"/>
<keyword evidence="1" id="KW-1133">Transmembrane helix</keyword>
<gene>
    <name evidence="2" type="ORF">ACZ11_14440</name>
</gene>